<protein>
    <submittedName>
        <fullName evidence="1">Sulfate ABC transporter substrate-binding protein</fullName>
    </submittedName>
</protein>
<sequence length="357" mass="39224">MRRPSLLNLAAVAGVVVAVALIAVRNVHGNTSYEILNVSYDPTRELYDSLDARFAETYSHETGIHLRVKQSHGGSSRQARAVISGEQPADVVTLGLYSDIEALSRQGLIAPNWANRLPHHSQPYYSTIVFVVRKGNPKHIRDWPDLVLPGVELVTPDPRTSGNGKLSALAAWGAVVTRGGSEIAARDYLRALYTNSVRLDSGARGAANAFAIEKIGDVQLAWESEALREVADNRTELEVVYPPVSILAEPYVAWVDANVARHHSERYARAYLAFLFSDEAQQIIARAGYRPYNPQVARAFASRLPPLTLFPVTAIARDWDDANHRFFDENGIMDTVYRSVDGLAGRAVHETSQGSPS</sequence>
<dbReference type="EMBL" id="JAYMRU010000034">
    <property type="protein sequence ID" value="MEM5404904.1"/>
    <property type="molecule type" value="Genomic_DNA"/>
</dbReference>
<keyword evidence="2" id="KW-1185">Reference proteome</keyword>
<evidence type="ECO:0000313" key="1">
    <source>
        <dbReference type="EMBL" id="MEM5404904.1"/>
    </source>
</evidence>
<proteinExistence type="predicted"/>
<gene>
    <name evidence="1" type="ORF">VSR83_33635</name>
</gene>
<reference evidence="1" key="1">
    <citation type="submission" date="2024-01" db="EMBL/GenBank/DDBJ databases">
        <title>The diversity of rhizobia nodulating Mimosa spp. in eleven states of Brazil covering several biomes is determined by host plant, location, and edaphic factors.</title>
        <authorList>
            <person name="Rouws L."/>
            <person name="Barauna A."/>
            <person name="Beukes C."/>
            <person name="De Faria S.M."/>
            <person name="Gross E."/>
            <person name="Dos Reis Junior F.B."/>
            <person name="Simon M."/>
            <person name="Maluk M."/>
            <person name="Odee D.W."/>
            <person name="Kenicer G."/>
            <person name="Young J.P.W."/>
            <person name="Reis V.M."/>
            <person name="Zilli J."/>
            <person name="James E.K."/>
        </authorList>
    </citation>
    <scope>NUCLEOTIDE SEQUENCE</scope>
    <source>
        <strain evidence="1">JPY452</strain>
    </source>
</reference>
<organism evidence="1 2">
    <name type="scientific">Paraburkholderia unamae</name>
    <dbReference type="NCBI Taxonomy" id="219649"/>
    <lineage>
        <taxon>Bacteria</taxon>
        <taxon>Pseudomonadati</taxon>
        <taxon>Pseudomonadota</taxon>
        <taxon>Betaproteobacteria</taxon>
        <taxon>Burkholderiales</taxon>
        <taxon>Burkholderiaceae</taxon>
        <taxon>Paraburkholderia</taxon>
    </lineage>
</organism>
<evidence type="ECO:0000313" key="2">
    <source>
        <dbReference type="Proteomes" id="UP001392318"/>
    </source>
</evidence>
<comment type="caution">
    <text evidence="1">The sequence shown here is derived from an EMBL/GenBank/DDBJ whole genome shotgun (WGS) entry which is preliminary data.</text>
</comment>
<name>A0ACC6RT50_9BURK</name>
<accession>A0ACC6RT50</accession>
<dbReference type="Proteomes" id="UP001392318">
    <property type="component" value="Unassembled WGS sequence"/>
</dbReference>